<comment type="similarity">
    <text evidence="8">Belongs to the uracil-DNA glycosylase (UDG) superfamily. Type 5 (UDGb) family.</text>
</comment>
<dbReference type="InterPro" id="IPR036895">
    <property type="entry name" value="Uracil-DNA_glycosylase-like_sf"/>
</dbReference>
<keyword evidence="6" id="KW-0411">Iron-sulfur</keyword>
<evidence type="ECO:0000256" key="3">
    <source>
        <dbReference type="ARBA" id="ARBA00022763"/>
    </source>
</evidence>
<dbReference type="RefSeq" id="WP_210680442.1">
    <property type="nucleotide sequence ID" value="NZ_JAGMWN010000001.1"/>
</dbReference>
<dbReference type="Proteomes" id="UP000672602">
    <property type="component" value="Unassembled WGS sequence"/>
</dbReference>
<dbReference type="Gene3D" id="3.40.470.10">
    <property type="entry name" value="Uracil-DNA glycosylase-like domain"/>
    <property type="match status" value="1"/>
</dbReference>
<feature type="domain" description="Uracil-DNA glycosylase-like" evidence="10">
    <location>
        <begin position="41"/>
        <end position="212"/>
    </location>
</feature>
<dbReference type="Pfam" id="PF03167">
    <property type="entry name" value="UDG"/>
    <property type="match status" value="1"/>
</dbReference>
<dbReference type="GO" id="GO:0046872">
    <property type="term" value="F:metal ion binding"/>
    <property type="evidence" value="ECO:0007669"/>
    <property type="project" value="UniProtKB-KW"/>
</dbReference>
<keyword evidence="3" id="KW-0227">DNA damage</keyword>
<evidence type="ECO:0000256" key="8">
    <source>
        <dbReference type="ARBA" id="ARBA00023779"/>
    </source>
</evidence>
<evidence type="ECO:0000313" key="11">
    <source>
        <dbReference type="EMBL" id="MBP5855876.1"/>
    </source>
</evidence>
<dbReference type="GO" id="GO:0004844">
    <property type="term" value="F:uracil DNA N-glycosylase activity"/>
    <property type="evidence" value="ECO:0007669"/>
    <property type="project" value="InterPro"/>
</dbReference>
<dbReference type="SMART" id="SM00986">
    <property type="entry name" value="UDG"/>
    <property type="match status" value="1"/>
</dbReference>
<sequence>MSTSSAGFENPPSDCPLCPRLVEFRAGNQAAHPDFHNAPVASFGPIDARLLVLGLAPGLKGANATGRPFTGDYAGDLLYDTLLRHGFARGTYAKHAGDGLTLVDCRIANAVRCVPPQNKPTPKEIATCRPFLVRELSAMTELTAILCLGRIAHETALRTLGHKLKDHPFAHGAGHAVMLPTGARVTLVDSYHCSRYNTNTGRLTVAMFDAVFERLKQAL</sequence>
<dbReference type="GO" id="GO:0051539">
    <property type="term" value="F:4 iron, 4 sulfur cluster binding"/>
    <property type="evidence" value="ECO:0007669"/>
    <property type="project" value="UniProtKB-KW"/>
</dbReference>
<dbReference type="InterPro" id="IPR051536">
    <property type="entry name" value="UDG_Type-4/5"/>
</dbReference>
<keyword evidence="7" id="KW-0234">DNA repair</keyword>
<keyword evidence="12" id="KW-1185">Reference proteome</keyword>
<proteinExistence type="inferred from homology"/>
<dbReference type="PANTHER" id="PTHR33693:SF3">
    <property type="entry name" value="TYPE-5 URACIL-DNA GLYCOSYLASE"/>
    <property type="match status" value="1"/>
</dbReference>
<evidence type="ECO:0000256" key="6">
    <source>
        <dbReference type="ARBA" id="ARBA00023014"/>
    </source>
</evidence>
<dbReference type="GO" id="GO:0033958">
    <property type="term" value="F:DNA-deoxyinosine glycosylase activity"/>
    <property type="evidence" value="ECO:0007669"/>
    <property type="project" value="InterPro"/>
</dbReference>
<keyword evidence="1" id="KW-0004">4Fe-4S</keyword>
<dbReference type="SUPFAM" id="SSF52141">
    <property type="entry name" value="Uracil-DNA glycosylase-like"/>
    <property type="match status" value="1"/>
</dbReference>
<organism evidence="11 12">
    <name type="scientific">Marivibrio halodurans</name>
    <dbReference type="NCBI Taxonomy" id="2039722"/>
    <lineage>
        <taxon>Bacteria</taxon>
        <taxon>Pseudomonadati</taxon>
        <taxon>Pseudomonadota</taxon>
        <taxon>Alphaproteobacteria</taxon>
        <taxon>Rhodospirillales</taxon>
        <taxon>Rhodospirillaceae</taxon>
        <taxon>Marivibrio</taxon>
    </lineage>
</organism>
<dbReference type="SMART" id="SM00987">
    <property type="entry name" value="UreE_C"/>
    <property type="match status" value="1"/>
</dbReference>
<evidence type="ECO:0000256" key="5">
    <source>
        <dbReference type="ARBA" id="ARBA00023004"/>
    </source>
</evidence>
<evidence type="ECO:0000259" key="10">
    <source>
        <dbReference type="SMART" id="SM00986"/>
    </source>
</evidence>
<comment type="caution">
    <text evidence="11">The sequence shown here is derived from an EMBL/GenBank/DDBJ whole genome shotgun (WGS) entry which is preliminary data.</text>
</comment>
<dbReference type="CDD" id="cd10031">
    <property type="entry name" value="UDG-F5_TTUDGB_like"/>
    <property type="match status" value="1"/>
</dbReference>
<dbReference type="EMBL" id="JAGMWN010000001">
    <property type="protein sequence ID" value="MBP5855876.1"/>
    <property type="molecule type" value="Genomic_DNA"/>
</dbReference>
<dbReference type="AlphaFoldDB" id="A0A8J7SL11"/>
<accession>A0A8J7SL11</accession>
<dbReference type="InterPro" id="IPR044147">
    <property type="entry name" value="UdgB-like"/>
</dbReference>
<evidence type="ECO:0000256" key="4">
    <source>
        <dbReference type="ARBA" id="ARBA00022801"/>
    </source>
</evidence>
<reference evidence="11" key="1">
    <citation type="submission" date="2021-04" db="EMBL/GenBank/DDBJ databases">
        <authorList>
            <person name="Zhang D.-C."/>
        </authorList>
    </citation>
    <scope>NUCLEOTIDE SEQUENCE</scope>
    <source>
        <strain evidence="11">CGMCC 1.15697</strain>
    </source>
</reference>
<dbReference type="InterPro" id="IPR005122">
    <property type="entry name" value="Uracil-DNA_glycosylase-like"/>
</dbReference>
<keyword evidence="5" id="KW-0408">Iron</keyword>
<evidence type="ECO:0000256" key="1">
    <source>
        <dbReference type="ARBA" id="ARBA00022485"/>
    </source>
</evidence>
<evidence type="ECO:0000256" key="7">
    <source>
        <dbReference type="ARBA" id="ARBA00023204"/>
    </source>
</evidence>
<evidence type="ECO:0000313" key="12">
    <source>
        <dbReference type="Proteomes" id="UP000672602"/>
    </source>
</evidence>
<keyword evidence="2" id="KW-0479">Metal-binding</keyword>
<name>A0A8J7SL11_9PROT</name>
<gene>
    <name evidence="11" type="ORF">KAJ83_02570</name>
</gene>
<dbReference type="PANTHER" id="PTHR33693">
    <property type="entry name" value="TYPE-5 URACIL-DNA GLYCOSYLASE"/>
    <property type="match status" value="1"/>
</dbReference>
<evidence type="ECO:0000256" key="2">
    <source>
        <dbReference type="ARBA" id="ARBA00022723"/>
    </source>
</evidence>
<protein>
    <recommendedName>
        <fullName evidence="9">Type-5 uracil-DNA glycosylase</fullName>
    </recommendedName>
</protein>
<dbReference type="GO" id="GO:0006284">
    <property type="term" value="P:base-excision repair"/>
    <property type="evidence" value="ECO:0007669"/>
    <property type="project" value="InterPro"/>
</dbReference>
<evidence type="ECO:0000256" key="9">
    <source>
        <dbReference type="ARBA" id="ARBA00023887"/>
    </source>
</evidence>
<keyword evidence="4" id="KW-0378">Hydrolase</keyword>